<protein>
    <submittedName>
        <fullName evidence="1">Uncharacterized protein</fullName>
    </submittedName>
</protein>
<comment type="caution">
    <text evidence="1">The sequence shown here is derived from an EMBL/GenBank/DDBJ whole genome shotgun (WGS) entry which is preliminary data.</text>
</comment>
<reference evidence="1" key="1">
    <citation type="journal article" date="2022" name="bioRxiv">
        <title>Sequencing and chromosome-scale assembly of the giantPleurodeles waltlgenome.</title>
        <authorList>
            <person name="Brown T."/>
            <person name="Elewa A."/>
            <person name="Iarovenko S."/>
            <person name="Subramanian E."/>
            <person name="Araus A.J."/>
            <person name="Petzold A."/>
            <person name="Susuki M."/>
            <person name="Suzuki K.-i.T."/>
            <person name="Hayashi T."/>
            <person name="Toyoda A."/>
            <person name="Oliveira C."/>
            <person name="Osipova E."/>
            <person name="Leigh N.D."/>
            <person name="Simon A."/>
            <person name="Yun M.H."/>
        </authorList>
    </citation>
    <scope>NUCLEOTIDE SEQUENCE</scope>
    <source>
        <strain evidence="1">20211129_DDA</strain>
        <tissue evidence="1">Liver</tissue>
    </source>
</reference>
<dbReference type="EMBL" id="JANPWB010000008">
    <property type="protein sequence ID" value="KAJ1161760.1"/>
    <property type="molecule type" value="Genomic_DNA"/>
</dbReference>
<sequence length="77" mass="8338">MLELQAANPCATWSRDQCHARAASPHDAETASYFRCYHSAATAIHCRHLCITAPSEAVDVVEPASCHVALFQLSARA</sequence>
<organism evidence="1 2">
    <name type="scientific">Pleurodeles waltl</name>
    <name type="common">Iberian ribbed newt</name>
    <dbReference type="NCBI Taxonomy" id="8319"/>
    <lineage>
        <taxon>Eukaryota</taxon>
        <taxon>Metazoa</taxon>
        <taxon>Chordata</taxon>
        <taxon>Craniata</taxon>
        <taxon>Vertebrata</taxon>
        <taxon>Euteleostomi</taxon>
        <taxon>Amphibia</taxon>
        <taxon>Batrachia</taxon>
        <taxon>Caudata</taxon>
        <taxon>Salamandroidea</taxon>
        <taxon>Salamandridae</taxon>
        <taxon>Pleurodelinae</taxon>
        <taxon>Pleurodeles</taxon>
    </lineage>
</organism>
<gene>
    <name evidence="1" type="ORF">NDU88_002241</name>
</gene>
<evidence type="ECO:0000313" key="2">
    <source>
        <dbReference type="Proteomes" id="UP001066276"/>
    </source>
</evidence>
<dbReference type="AlphaFoldDB" id="A0AAV7SC44"/>
<proteinExistence type="predicted"/>
<evidence type="ECO:0000313" key="1">
    <source>
        <dbReference type="EMBL" id="KAJ1161760.1"/>
    </source>
</evidence>
<keyword evidence="2" id="KW-1185">Reference proteome</keyword>
<name>A0AAV7SC44_PLEWA</name>
<accession>A0AAV7SC44</accession>
<dbReference type="Proteomes" id="UP001066276">
    <property type="component" value="Chromosome 4_2"/>
</dbReference>